<dbReference type="GO" id="GO:0004017">
    <property type="term" value="F:AMP kinase activity"/>
    <property type="evidence" value="ECO:0007669"/>
    <property type="project" value="UniProtKB-UniRule"/>
</dbReference>
<comment type="subunit">
    <text evidence="5 7">Monomer.</text>
</comment>
<dbReference type="RefSeq" id="WP_129720115.1">
    <property type="nucleotide sequence ID" value="NZ_LR214951.1"/>
</dbReference>
<name>A0A449A683_9BACT</name>
<dbReference type="NCBIfam" id="TIGR01351">
    <property type="entry name" value="adk"/>
    <property type="match status" value="1"/>
</dbReference>
<keyword evidence="3 5" id="KW-0547">Nucleotide-binding</keyword>
<feature type="binding site" evidence="5">
    <location>
        <begin position="63"/>
        <end position="65"/>
    </location>
    <ligand>
        <name>AMP</name>
        <dbReference type="ChEBI" id="CHEBI:456215"/>
    </ligand>
</feature>
<feature type="binding site" evidence="5">
    <location>
        <position position="99"/>
    </location>
    <ligand>
        <name>AMP</name>
        <dbReference type="ChEBI" id="CHEBI:456215"/>
    </ligand>
</feature>
<feature type="binding site" evidence="5">
    <location>
        <position position="42"/>
    </location>
    <ligand>
        <name>AMP</name>
        <dbReference type="ChEBI" id="CHEBI:456215"/>
    </ligand>
</feature>
<evidence type="ECO:0000256" key="3">
    <source>
        <dbReference type="ARBA" id="ARBA00022741"/>
    </source>
</evidence>
<gene>
    <name evidence="9" type="primary">MCYN0050</name>
    <name evidence="5" type="synonym">adk</name>
    <name evidence="9" type="ORF">NCTC10166_00730</name>
</gene>
<feature type="domain" description="Adenylate kinase active site lid" evidence="8">
    <location>
        <begin position="131"/>
        <end position="166"/>
    </location>
</feature>
<dbReference type="EMBL" id="LR214951">
    <property type="protein sequence ID" value="VEU59746.1"/>
    <property type="molecule type" value="Genomic_DNA"/>
</dbReference>
<comment type="similarity">
    <text evidence="5 6">Belongs to the adenylate kinase family.</text>
</comment>
<dbReference type="UniPathway" id="UPA00588">
    <property type="reaction ID" value="UER00649"/>
</dbReference>
<feature type="binding site" evidence="5">
    <location>
        <position position="37"/>
    </location>
    <ligand>
        <name>AMP</name>
        <dbReference type="ChEBI" id="CHEBI:456215"/>
    </ligand>
</feature>
<reference evidence="9 10" key="1">
    <citation type="submission" date="2019-01" db="EMBL/GenBank/DDBJ databases">
        <authorList>
            <consortium name="Pathogen Informatics"/>
        </authorList>
    </citation>
    <scope>NUCLEOTIDE SEQUENCE [LARGE SCALE GENOMIC DNA]</scope>
    <source>
        <strain evidence="9 10">NCTC10166</strain>
    </source>
</reference>
<comment type="subcellular location">
    <subcellularLocation>
        <location evidence="5 7">Cytoplasm</location>
    </subcellularLocation>
</comment>
<feature type="region of interest" description="NMP" evidence="5">
    <location>
        <begin position="36"/>
        <end position="65"/>
    </location>
</feature>
<evidence type="ECO:0000313" key="10">
    <source>
        <dbReference type="Proteomes" id="UP000289440"/>
    </source>
</evidence>
<protein>
    <recommendedName>
        <fullName evidence="5 7">Adenylate kinase</fullName>
        <shortName evidence="5">AK</shortName>
        <ecNumber evidence="5 7">2.7.4.3</ecNumber>
    </recommendedName>
    <alternativeName>
        <fullName evidence="5">ATP-AMP transphosphorylase</fullName>
    </alternativeName>
    <alternativeName>
        <fullName evidence="5">ATP:AMP phosphotransferase</fullName>
    </alternativeName>
    <alternativeName>
        <fullName evidence="5">Adenylate monophosphate kinase</fullName>
    </alternativeName>
</protein>
<proteinExistence type="inferred from homology"/>
<comment type="function">
    <text evidence="5">Catalyzes the reversible transfer of the terminal phosphate group between ATP and AMP. Plays an important role in cellular energy homeostasis and in adenine nucleotide metabolism.</text>
</comment>
<evidence type="ECO:0000256" key="1">
    <source>
        <dbReference type="ARBA" id="ARBA00022679"/>
    </source>
</evidence>
<feature type="binding site" evidence="5">
    <location>
        <begin position="16"/>
        <end position="21"/>
    </location>
    <ligand>
        <name>ATP</name>
        <dbReference type="ChEBI" id="CHEBI:30616"/>
    </ligand>
</feature>
<dbReference type="HAMAP" id="MF_00235">
    <property type="entry name" value="Adenylate_kinase_Adk"/>
    <property type="match status" value="1"/>
</dbReference>
<dbReference type="PRINTS" id="PR00094">
    <property type="entry name" value="ADENYLTKNASE"/>
</dbReference>
<dbReference type="KEGG" id="mnu:NCTC10166_00730"/>
<comment type="catalytic activity">
    <reaction evidence="5 7">
        <text>AMP + ATP = 2 ADP</text>
        <dbReference type="Rhea" id="RHEA:12973"/>
        <dbReference type="ChEBI" id="CHEBI:30616"/>
        <dbReference type="ChEBI" id="CHEBI:456215"/>
        <dbReference type="ChEBI" id="CHEBI:456216"/>
        <dbReference type="EC" id="2.7.4.3"/>
    </reaction>
</comment>
<dbReference type="GO" id="GO:0005524">
    <property type="term" value="F:ATP binding"/>
    <property type="evidence" value="ECO:0007669"/>
    <property type="project" value="UniProtKB-UniRule"/>
</dbReference>
<evidence type="ECO:0000256" key="6">
    <source>
        <dbReference type="RuleBase" id="RU003330"/>
    </source>
</evidence>
<keyword evidence="2 5" id="KW-0545">Nucleotide biosynthesis</keyword>
<dbReference type="PROSITE" id="PS00113">
    <property type="entry name" value="ADENYLATE_KINASE"/>
    <property type="match status" value="1"/>
</dbReference>
<keyword evidence="5 7" id="KW-0067">ATP-binding</keyword>
<dbReference type="InterPro" id="IPR027417">
    <property type="entry name" value="P-loop_NTPase"/>
</dbReference>
<keyword evidence="1 5" id="KW-0808">Transferase</keyword>
<dbReference type="PANTHER" id="PTHR23359">
    <property type="entry name" value="NUCLEOTIDE KINASE"/>
    <property type="match status" value="1"/>
</dbReference>
<feature type="binding site" evidence="5">
    <location>
        <position position="175"/>
    </location>
    <ligand>
        <name>AMP</name>
        <dbReference type="ChEBI" id="CHEBI:456215"/>
    </ligand>
</feature>
<dbReference type="Proteomes" id="UP000289440">
    <property type="component" value="Chromosome"/>
</dbReference>
<dbReference type="InterPro" id="IPR006259">
    <property type="entry name" value="Adenyl_kin_sub"/>
</dbReference>
<accession>A0A449A683</accession>
<evidence type="ECO:0000256" key="7">
    <source>
        <dbReference type="RuleBase" id="RU003331"/>
    </source>
</evidence>
<keyword evidence="5" id="KW-0963">Cytoplasm</keyword>
<evidence type="ECO:0000259" key="8">
    <source>
        <dbReference type="Pfam" id="PF05191"/>
    </source>
</evidence>
<comment type="domain">
    <text evidence="5">Consists of three domains, a large central CORE domain and two small peripheral domains, NMPbind and LID, which undergo movements during catalysis. The LID domain closes over the site of phosphoryl transfer upon ATP binding. Assembling and dissambling the active center during each catalytic cycle provides an effective means to prevent ATP hydrolysis.</text>
</comment>
<dbReference type="EC" id="2.7.4.3" evidence="5 7"/>
<dbReference type="InterPro" id="IPR033690">
    <property type="entry name" value="Adenylat_kinase_CS"/>
</dbReference>
<comment type="caution">
    <text evidence="5">Lacks conserved residue(s) required for the propagation of feature annotation.</text>
</comment>
<feature type="binding site" evidence="5">
    <location>
        <position position="131"/>
    </location>
    <ligand>
        <name>ATP</name>
        <dbReference type="ChEBI" id="CHEBI:30616"/>
    </ligand>
</feature>
<dbReference type="AlphaFoldDB" id="A0A449A683"/>
<evidence type="ECO:0000256" key="5">
    <source>
        <dbReference type="HAMAP-Rule" id="MF_00235"/>
    </source>
</evidence>
<evidence type="ECO:0000256" key="2">
    <source>
        <dbReference type="ARBA" id="ARBA00022727"/>
    </source>
</evidence>
<dbReference type="Gene3D" id="3.40.50.300">
    <property type="entry name" value="P-loop containing nucleotide triphosphate hydrolases"/>
    <property type="match status" value="1"/>
</dbReference>
<keyword evidence="4 5" id="KW-0418">Kinase</keyword>
<dbReference type="InterPro" id="IPR007862">
    <property type="entry name" value="Adenylate_kinase_lid-dom"/>
</dbReference>
<dbReference type="InterPro" id="IPR000850">
    <property type="entry name" value="Adenylat/UMP-CMP_kin"/>
</dbReference>
<dbReference type="OrthoDB" id="9805030at2"/>
<feature type="binding site" evidence="5">
    <location>
        <position position="203"/>
    </location>
    <ligand>
        <name>ATP</name>
        <dbReference type="ChEBI" id="CHEBI:30616"/>
    </ligand>
</feature>
<feature type="binding site" evidence="5">
    <location>
        <begin position="92"/>
        <end position="95"/>
    </location>
    <ligand>
        <name>AMP</name>
        <dbReference type="ChEBI" id="CHEBI:456215"/>
    </ligand>
</feature>
<organism evidence="9 10">
    <name type="scientific">Mesomycoplasma neurolyticum</name>
    <dbReference type="NCBI Taxonomy" id="2120"/>
    <lineage>
        <taxon>Bacteria</taxon>
        <taxon>Bacillati</taxon>
        <taxon>Mycoplasmatota</taxon>
        <taxon>Mycoplasmoidales</taxon>
        <taxon>Metamycoplasmataceae</taxon>
        <taxon>Mesomycoplasma</taxon>
    </lineage>
</organism>
<feature type="binding site" evidence="5">
    <location>
        <position position="164"/>
    </location>
    <ligand>
        <name>AMP</name>
        <dbReference type="ChEBI" id="CHEBI:456215"/>
    </ligand>
</feature>
<dbReference type="GO" id="GO:0044209">
    <property type="term" value="P:AMP salvage"/>
    <property type="evidence" value="ECO:0007669"/>
    <property type="project" value="UniProtKB-UniRule"/>
</dbReference>
<keyword evidence="10" id="KW-1185">Reference proteome</keyword>
<dbReference type="Pfam" id="PF00406">
    <property type="entry name" value="ADK"/>
    <property type="match status" value="1"/>
</dbReference>
<evidence type="ECO:0000256" key="4">
    <source>
        <dbReference type="ARBA" id="ARBA00022777"/>
    </source>
</evidence>
<comment type="pathway">
    <text evidence="5">Purine metabolism; AMP biosynthesis via salvage pathway; AMP from ADP: step 1/1.</text>
</comment>
<evidence type="ECO:0000313" key="9">
    <source>
        <dbReference type="EMBL" id="VEU59746.1"/>
    </source>
</evidence>
<sequence length="217" mass="24960">MIKIQNFNFIFLGAPGSGKGTLANALAKATNLVHVSTGDIFRRTIEEASPLGLELKSIVEKGFYVPDTITNQVVENQLQILTKKNKNFILDGYPRTVNQAEFLKTLNDIKIFKVILLDVEQDIIIQRLTKRRYCPKCQKTYHLIFKPSTKGKLCENDDTLLIQRNDDQEEAIKKRLDIYEKETKVLIDFYKKENMLITLNANNNPEILVDEILKLMN</sequence>
<feature type="binding site" evidence="5">
    <location>
        <begin position="140"/>
        <end position="141"/>
    </location>
    <ligand>
        <name>ATP</name>
        <dbReference type="ChEBI" id="CHEBI:30616"/>
    </ligand>
</feature>
<dbReference type="GO" id="GO:0005737">
    <property type="term" value="C:cytoplasm"/>
    <property type="evidence" value="ECO:0007669"/>
    <property type="project" value="UniProtKB-SubCell"/>
</dbReference>
<dbReference type="CDD" id="cd01428">
    <property type="entry name" value="ADK"/>
    <property type="match status" value="1"/>
</dbReference>
<dbReference type="SUPFAM" id="SSF52540">
    <property type="entry name" value="P-loop containing nucleoside triphosphate hydrolases"/>
    <property type="match status" value="1"/>
</dbReference>
<feature type="region of interest" description="LID" evidence="5">
    <location>
        <begin position="130"/>
        <end position="167"/>
    </location>
</feature>
<dbReference type="Pfam" id="PF05191">
    <property type="entry name" value="ADK_lid"/>
    <property type="match status" value="1"/>
</dbReference>